<dbReference type="GO" id="GO:0008168">
    <property type="term" value="F:methyltransferase activity"/>
    <property type="evidence" value="ECO:0007669"/>
    <property type="project" value="UniProtKB-KW"/>
</dbReference>
<gene>
    <name evidence="1" type="ORF">NCTC12126_04177</name>
</gene>
<keyword evidence="1" id="KW-0808">Transferase</keyword>
<dbReference type="Proteomes" id="UP000351155">
    <property type="component" value="Unassembled WGS sequence"/>
</dbReference>
<name>A0A484YX50_9ENTR</name>
<dbReference type="SUPFAM" id="SSF53335">
    <property type="entry name" value="S-adenosyl-L-methionine-dependent methyltransferases"/>
    <property type="match status" value="1"/>
</dbReference>
<dbReference type="Gene3D" id="3.40.50.150">
    <property type="entry name" value="Vaccinia Virus protein VP39"/>
    <property type="match status" value="1"/>
</dbReference>
<keyword evidence="1" id="KW-0489">Methyltransferase</keyword>
<accession>A0A484YX50</accession>
<dbReference type="InterPro" id="IPR029063">
    <property type="entry name" value="SAM-dependent_MTases_sf"/>
</dbReference>
<dbReference type="EMBL" id="CAADIW010000045">
    <property type="protein sequence ID" value="VFS40718.1"/>
    <property type="molecule type" value="Genomic_DNA"/>
</dbReference>
<protein>
    <submittedName>
        <fullName evidence="1">Putative methyltransferase</fullName>
    </submittedName>
</protein>
<dbReference type="AlphaFoldDB" id="A0A484YX50"/>
<sequence>MSEQMILDMCCGSRMFWFDKQDERAVFSDIRAEEHGLCDGRRLVISPDLIADFRSLPFADNTFPVVVFDPPHLERVGENAWMGKKYGRLNKETWRDDLRAGFAEAFRVLRPHGVLIFKWNETQIPVSKILALTDEKPAIGQRTGKNDKTHWIIFVKDSIVRCRR</sequence>
<organism evidence="1 2">
    <name type="scientific">Enterobacter cancerogenus</name>
    <dbReference type="NCBI Taxonomy" id="69218"/>
    <lineage>
        <taxon>Bacteria</taxon>
        <taxon>Pseudomonadati</taxon>
        <taxon>Pseudomonadota</taxon>
        <taxon>Gammaproteobacteria</taxon>
        <taxon>Enterobacterales</taxon>
        <taxon>Enterobacteriaceae</taxon>
        <taxon>Enterobacter</taxon>
        <taxon>Enterobacter cloacae complex</taxon>
    </lineage>
</organism>
<proteinExistence type="predicted"/>
<reference evidence="1 2" key="1">
    <citation type="submission" date="2019-03" db="EMBL/GenBank/DDBJ databases">
        <authorList>
            <consortium name="Pathogen Informatics"/>
        </authorList>
    </citation>
    <scope>NUCLEOTIDE SEQUENCE [LARGE SCALE GENOMIC DNA]</scope>
    <source>
        <strain evidence="1 2">NCTC12126</strain>
    </source>
</reference>
<evidence type="ECO:0000313" key="2">
    <source>
        <dbReference type="Proteomes" id="UP000351155"/>
    </source>
</evidence>
<evidence type="ECO:0000313" key="1">
    <source>
        <dbReference type="EMBL" id="VFS40718.1"/>
    </source>
</evidence>
<dbReference type="GO" id="GO:0032259">
    <property type="term" value="P:methylation"/>
    <property type="evidence" value="ECO:0007669"/>
    <property type="project" value="UniProtKB-KW"/>
</dbReference>